<organism evidence="2 3">
    <name type="scientific">Sutcliffiella cohnii</name>
    <dbReference type="NCBI Taxonomy" id="33932"/>
    <lineage>
        <taxon>Bacteria</taxon>
        <taxon>Bacillati</taxon>
        <taxon>Bacillota</taxon>
        <taxon>Bacilli</taxon>
        <taxon>Bacillales</taxon>
        <taxon>Bacillaceae</taxon>
        <taxon>Sutcliffiella</taxon>
    </lineage>
</organism>
<feature type="transmembrane region" description="Helical" evidence="1">
    <location>
        <begin position="121"/>
        <end position="141"/>
    </location>
</feature>
<keyword evidence="3" id="KW-1185">Reference proteome</keyword>
<feature type="transmembrane region" description="Helical" evidence="1">
    <location>
        <begin position="66"/>
        <end position="86"/>
    </location>
</feature>
<keyword evidence="1" id="KW-0812">Transmembrane</keyword>
<reference evidence="2 3" key="1">
    <citation type="submission" date="2016-12" db="EMBL/GenBank/DDBJ databases">
        <title>The whole genome sequencing and assembly of Bacillus cohnii DSM 6307T strain.</title>
        <authorList>
            <person name="Lee Y.-J."/>
            <person name="Yi H."/>
            <person name="Bahn Y.-S."/>
            <person name="Kim J.F."/>
            <person name="Lee D.-W."/>
        </authorList>
    </citation>
    <scope>NUCLEOTIDE SEQUENCE [LARGE SCALE GENOMIC DNA]</scope>
    <source>
        <strain evidence="2 3">DSM 6307</strain>
    </source>
</reference>
<protein>
    <submittedName>
        <fullName evidence="2">Uncharacterized protein</fullName>
    </submittedName>
</protein>
<gene>
    <name evidence="2" type="ORF">BC6307_08610</name>
</gene>
<dbReference type="AlphaFoldDB" id="A0A223KPQ3"/>
<proteinExistence type="predicted"/>
<dbReference type="EMBL" id="CP018866">
    <property type="protein sequence ID" value="AST91334.1"/>
    <property type="molecule type" value="Genomic_DNA"/>
</dbReference>
<feature type="transmembrane region" description="Helical" evidence="1">
    <location>
        <begin position="93"/>
        <end position="115"/>
    </location>
</feature>
<dbReference type="RefSeq" id="WP_066411803.1">
    <property type="nucleotide sequence ID" value="NZ_CP018866.1"/>
</dbReference>
<keyword evidence="1" id="KW-0472">Membrane</keyword>
<dbReference type="Proteomes" id="UP000215224">
    <property type="component" value="Chromosome"/>
</dbReference>
<evidence type="ECO:0000256" key="1">
    <source>
        <dbReference type="SAM" id="Phobius"/>
    </source>
</evidence>
<evidence type="ECO:0000313" key="3">
    <source>
        <dbReference type="Proteomes" id="UP000215224"/>
    </source>
</evidence>
<accession>A0A223KPQ3</accession>
<feature type="transmembrane region" description="Helical" evidence="1">
    <location>
        <begin position="6"/>
        <end position="21"/>
    </location>
</feature>
<dbReference type="STRING" id="1314751.GCA_001591425_00564"/>
<sequence>MFVLYLIMVIVFLVIAIFIPRKKPIQELIITLQFAIILNLLTDMYLDNKYNLYWYFDEMLVEWKYLFIVAGEAIVLYIAFNYFPLFSNQFRKFLYISVWTIIFVLLELFSVYINVLHYRNWSVVYSAVIYFLSLYVLYLVFKFARRIRH</sequence>
<keyword evidence="1" id="KW-1133">Transmembrane helix</keyword>
<feature type="transmembrane region" description="Helical" evidence="1">
    <location>
        <begin position="28"/>
        <end position="46"/>
    </location>
</feature>
<evidence type="ECO:0000313" key="2">
    <source>
        <dbReference type="EMBL" id="AST91334.1"/>
    </source>
</evidence>
<dbReference type="KEGG" id="bcoh:BC6307_08610"/>
<name>A0A223KPQ3_9BACI</name>